<name>M4VE75_9BACT</name>
<dbReference type="Proteomes" id="UP000011932">
    <property type="component" value="Chromosome"/>
</dbReference>
<reference evidence="1 2" key="1">
    <citation type="journal article" date="2013" name="ISME J.">
        <title>By their genes ye shall know them: genomic signatures of predatory bacteria.</title>
        <authorList>
            <person name="Pasternak Z."/>
            <person name="Pietrokovski S."/>
            <person name="Rotem O."/>
            <person name="Gophna U."/>
            <person name="Lurie-Weinberger M.N."/>
            <person name="Jurkevitch E."/>
        </authorList>
    </citation>
    <scope>NUCLEOTIDE SEQUENCE [LARGE SCALE GENOMIC DNA]</scope>
    <source>
        <strain evidence="1">EPB</strain>
    </source>
</reference>
<gene>
    <name evidence="1" type="ORF">A11S_854</name>
</gene>
<dbReference type="KEGG" id="man:A11S_854"/>
<proteinExistence type="predicted"/>
<accession>M4VE75</accession>
<dbReference type="AlphaFoldDB" id="M4VE75"/>
<evidence type="ECO:0008006" key="3">
    <source>
        <dbReference type="Google" id="ProtNLM"/>
    </source>
</evidence>
<sequence>MPSFYKWILVVFLLVGVSACKPNKVLDPHDPNFDIKQFRYGDYKYSDDPDRDVSEVLKFFFPIGTKRSVIEDTLVSNGTVLISASGSFGEFGSLGVVRGELLEKISASYYAVYHFKYKSQSISLTPSGGVRLCAFYDDGNKLVSMIIGSKFVHTESFGSDKRK</sequence>
<dbReference type="EMBL" id="CP003538">
    <property type="protein sequence ID" value="AGH97677.1"/>
    <property type="molecule type" value="Genomic_DNA"/>
</dbReference>
<dbReference type="PROSITE" id="PS51257">
    <property type="entry name" value="PROKAR_LIPOPROTEIN"/>
    <property type="match status" value="1"/>
</dbReference>
<dbReference type="STRING" id="349215.A11S_854"/>
<organism evidence="1 2">
    <name type="scientific">Micavibrio aeruginosavorus EPB</name>
    <dbReference type="NCBI Taxonomy" id="349215"/>
    <lineage>
        <taxon>Bacteria</taxon>
        <taxon>Pseudomonadati</taxon>
        <taxon>Bdellovibrionota</taxon>
        <taxon>Bdellovibrionia</taxon>
        <taxon>Bdellovibrionales</taxon>
        <taxon>Pseudobdellovibrionaceae</taxon>
        <taxon>Micavibrio</taxon>
    </lineage>
</organism>
<evidence type="ECO:0000313" key="1">
    <source>
        <dbReference type="EMBL" id="AGH97677.1"/>
    </source>
</evidence>
<protein>
    <recommendedName>
        <fullName evidence="3">Lipoprotein</fullName>
    </recommendedName>
</protein>
<dbReference type="HOGENOM" id="CLU_1625167_0_0_5"/>
<evidence type="ECO:0000313" key="2">
    <source>
        <dbReference type="Proteomes" id="UP000011932"/>
    </source>
</evidence>